<proteinExistence type="predicted"/>
<dbReference type="AlphaFoldDB" id="A0A499VJK2"/>
<evidence type="ECO:0000313" key="2">
    <source>
        <dbReference type="EMBL" id="BBJ48376.1"/>
    </source>
</evidence>
<evidence type="ECO:0000256" key="1">
    <source>
        <dbReference type="SAM" id="MobiDB-lite"/>
    </source>
</evidence>
<name>A0A499VJK2_STRAX</name>
<organism evidence="2">
    <name type="scientific">Streptomyces avermitilis</name>
    <dbReference type="NCBI Taxonomy" id="33903"/>
    <lineage>
        <taxon>Bacteria</taxon>
        <taxon>Bacillati</taxon>
        <taxon>Actinomycetota</taxon>
        <taxon>Actinomycetes</taxon>
        <taxon>Kitasatosporales</taxon>
        <taxon>Streptomycetaceae</taxon>
        <taxon>Streptomyces</taxon>
    </lineage>
</organism>
<reference evidence="2" key="1">
    <citation type="submission" date="2019-04" db="EMBL/GenBank/DDBJ databases">
        <title>Draft genome sequences of Streptomyces avermitilis MC3.</title>
        <authorList>
            <person name="Komaki H."/>
            <person name="Tamura T."/>
            <person name="Hosoyama A."/>
        </authorList>
    </citation>
    <scope>NUCLEOTIDE SEQUENCE</scope>
    <source>
        <strain evidence="2">MC3</strain>
    </source>
</reference>
<feature type="compositionally biased region" description="Polar residues" evidence="1">
    <location>
        <begin position="49"/>
        <end position="58"/>
    </location>
</feature>
<sequence>MNVYIGGRMGAALKEVTCKFVVPKRIRREARKPGSIGWPKGGPRPERPTSASQEVTSP</sequence>
<accession>A0A499VJK2</accession>
<gene>
    <name evidence="2" type="ORF">SAVMC3_10050</name>
</gene>
<feature type="region of interest" description="Disordered" evidence="1">
    <location>
        <begin position="29"/>
        <end position="58"/>
    </location>
</feature>
<protein>
    <submittedName>
        <fullName evidence="2">Uncharacterized protein</fullName>
    </submittedName>
</protein>
<dbReference type="EMBL" id="AP019621">
    <property type="protein sequence ID" value="BBJ48376.1"/>
    <property type="molecule type" value="Genomic_DNA"/>
</dbReference>